<dbReference type="PROSITE" id="PS50020">
    <property type="entry name" value="WW_DOMAIN_2"/>
    <property type="match status" value="1"/>
</dbReference>
<feature type="compositionally biased region" description="Polar residues" evidence="1">
    <location>
        <begin position="219"/>
        <end position="229"/>
    </location>
</feature>
<proteinExistence type="predicted"/>
<dbReference type="OMA" id="MPPGWTQ"/>
<feature type="region of interest" description="Disordered" evidence="1">
    <location>
        <begin position="194"/>
        <end position="251"/>
    </location>
</feature>
<keyword evidence="4" id="KW-1185">Reference proteome</keyword>
<dbReference type="KEGG" id="ffu:CLAFUR5_09890"/>
<dbReference type="RefSeq" id="XP_047764817.1">
    <property type="nucleotide sequence ID" value="XM_047909038.1"/>
</dbReference>
<dbReference type="Proteomes" id="UP000756132">
    <property type="component" value="Chromosome 7"/>
</dbReference>
<dbReference type="InterPro" id="IPR001202">
    <property type="entry name" value="WW_dom"/>
</dbReference>
<feature type="domain" description="WW" evidence="2">
    <location>
        <begin position="126"/>
        <end position="159"/>
    </location>
</feature>
<feature type="compositionally biased region" description="Low complexity" evidence="1">
    <location>
        <begin position="328"/>
        <end position="340"/>
    </location>
</feature>
<evidence type="ECO:0000313" key="3">
    <source>
        <dbReference type="EMBL" id="UJO20451.1"/>
    </source>
</evidence>
<feature type="compositionally biased region" description="Low complexity" evidence="1">
    <location>
        <begin position="110"/>
        <end position="120"/>
    </location>
</feature>
<organism evidence="3 4">
    <name type="scientific">Passalora fulva</name>
    <name type="common">Tomato leaf mold</name>
    <name type="synonym">Cladosporium fulvum</name>
    <dbReference type="NCBI Taxonomy" id="5499"/>
    <lineage>
        <taxon>Eukaryota</taxon>
        <taxon>Fungi</taxon>
        <taxon>Dikarya</taxon>
        <taxon>Ascomycota</taxon>
        <taxon>Pezizomycotina</taxon>
        <taxon>Dothideomycetes</taxon>
        <taxon>Dothideomycetidae</taxon>
        <taxon>Mycosphaerellales</taxon>
        <taxon>Mycosphaerellaceae</taxon>
        <taxon>Fulvia</taxon>
    </lineage>
</organism>
<feature type="compositionally biased region" description="Basic and acidic residues" evidence="1">
    <location>
        <begin position="233"/>
        <end position="249"/>
    </location>
</feature>
<evidence type="ECO:0000256" key="1">
    <source>
        <dbReference type="SAM" id="MobiDB-lite"/>
    </source>
</evidence>
<accession>A0A9Q8PDC0</accession>
<feature type="compositionally biased region" description="Basic and acidic residues" evidence="1">
    <location>
        <begin position="272"/>
        <end position="281"/>
    </location>
</feature>
<dbReference type="GeneID" id="71989768"/>
<evidence type="ECO:0000313" key="4">
    <source>
        <dbReference type="Proteomes" id="UP000756132"/>
    </source>
</evidence>
<name>A0A9Q8PDC0_PASFU</name>
<dbReference type="AlphaFoldDB" id="A0A9Q8PDC0"/>
<reference evidence="3" key="1">
    <citation type="submission" date="2021-12" db="EMBL/GenBank/DDBJ databases">
        <authorList>
            <person name="Zaccaron A."/>
            <person name="Stergiopoulos I."/>
        </authorList>
    </citation>
    <scope>NUCLEOTIDE SEQUENCE</scope>
    <source>
        <strain evidence="3">Race5_Kim</strain>
    </source>
</reference>
<evidence type="ECO:0000259" key="2">
    <source>
        <dbReference type="PROSITE" id="PS50020"/>
    </source>
</evidence>
<feature type="region of interest" description="Disordered" evidence="1">
    <location>
        <begin position="271"/>
        <end position="362"/>
    </location>
</feature>
<feature type="compositionally biased region" description="Acidic residues" evidence="1">
    <location>
        <begin position="341"/>
        <end position="362"/>
    </location>
</feature>
<dbReference type="OrthoDB" id="2367685at2759"/>
<reference evidence="3" key="2">
    <citation type="journal article" date="2022" name="Microb. Genom.">
        <title>A chromosome-scale genome assembly of the tomato pathogen Cladosporium fulvum reveals a compartmentalized genome architecture and the presence of a dispensable chromosome.</title>
        <authorList>
            <person name="Zaccaron A.Z."/>
            <person name="Chen L.H."/>
            <person name="Samaras A."/>
            <person name="Stergiopoulos I."/>
        </authorList>
    </citation>
    <scope>NUCLEOTIDE SEQUENCE</scope>
    <source>
        <strain evidence="3">Race5_Kim</strain>
    </source>
</reference>
<gene>
    <name evidence="3" type="ORF">CLAFUR5_09890</name>
</gene>
<feature type="region of interest" description="Disordered" evidence="1">
    <location>
        <begin position="13"/>
        <end position="170"/>
    </location>
</feature>
<feature type="compositionally biased region" description="Low complexity" evidence="1">
    <location>
        <begin position="53"/>
        <end position="97"/>
    </location>
</feature>
<feature type="compositionally biased region" description="Basic and acidic residues" evidence="1">
    <location>
        <begin position="311"/>
        <end position="322"/>
    </location>
</feature>
<dbReference type="EMBL" id="CP090169">
    <property type="protein sequence ID" value="UJO20451.1"/>
    <property type="molecule type" value="Genomic_DNA"/>
</dbReference>
<protein>
    <recommendedName>
        <fullName evidence="2">WW domain-containing protein</fullName>
    </recommendedName>
</protein>
<sequence>MSFFKKLTKEFEEKFNVGDDKKSESKPADSSHEGTRGQSDSYYGGSAPPSQPQYGGHDSYGQQQQQYGQPQYGGQQQQYGGHQQQYGGPPQNQSYGGDHSSYGQQPHYDQSQQYGQPQHGGPQGSPPQPQRWIKQFDQQSQREYYVETTGRAEWNPPSDFHASSGGDRGFGTAAGVAGLGAAGAAAYGASHMGGGGGHGQDAGGFHSQYGGAMPAQGYNDPQHQQNAQNYYGDIDKKEKDKKKEKDNDTRNMLLAGAGGLAVGGLVGAAIAHDSDSDDGHHAAPAGGNPNFVSPPADPAYAYGTPAAPPAHDSDAESLHEAQQDYNEAVEAAADSDASSSELEDLQEAREELEEEREDYYED</sequence>
<feature type="compositionally biased region" description="Basic and acidic residues" evidence="1">
    <location>
        <begin position="13"/>
        <end position="35"/>
    </location>
</feature>